<dbReference type="Proteomes" id="UP000281553">
    <property type="component" value="Unassembled WGS sequence"/>
</dbReference>
<sequence>MPKRESWKSSIERSELPEDLERAVVREMRQVVEKAGNERDIAKELKAFLEKEVGGRWCGIVGTAFGTTIPKS</sequence>
<accession>A0A3P7P692</accession>
<dbReference type="Pfam" id="PF01221">
    <property type="entry name" value="Dynein_light"/>
    <property type="match status" value="1"/>
</dbReference>
<evidence type="ECO:0008006" key="3">
    <source>
        <dbReference type="Google" id="ProtNLM"/>
    </source>
</evidence>
<dbReference type="InterPro" id="IPR037177">
    <property type="entry name" value="DLC_sf"/>
</dbReference>
<dbReference type="Gene3D" id="3.30.740.10">
    <property type="entry name" value="Protein Inhibitor Of Neuronal Nitric Oxide Synthase"/>
    <property type="match status" value="1"/>
</dbReference>
<dbReference type="SUPFAM" id="SSF54648">
    <property type="entry name" value="DLC"/>
    <property type="match status" value="1"/>
</dbReference>
<dbReference type="OrthoDB" id="6270713at2759"/>
<dbReference type="GO" id="GO:0030286">
    <property type="term" value="C:dynein complex"/>
    <property type="evidence" value="ECO:0007669"/>
    <property type="project" value="InterPro"/>
</dbReference>
<proteinExistence type="predicted"/>
<dbReference type="InterPro" id="IPR001372">
    <property type="entry name" value="Dynein_light_chain_typ-1/2"/>
</dbReference>
<dbReference type="EMBL" id="UYRU01119393">
    <property type="protein sequence ID" value="VDN45873.1"/>
    <property type="molecule type" value="Genomic_DNA"/>
</dbReference>
<dbReference type="AlphaFoldDB" id="A0A3P7P692"/>
<evidence type="ECO:0000313" key="1">
    <source>
        <dbReference type="EMBL" id="VDN45873.1"/>
    </source>
</evidence>
<keyword evidence="2" id="KW-1185">Reference proteome</keyword>
<protein>
    <recommendedName>
        <fullName evidence="3">Dynein light chain</fullName>
    </recommendedName>
</protein>
<dbReference type="GO" id="GO:0007017">
    <property type="term" value="P:microtubule-based process"/>
    <property type="evidence" value="ECO:0007669"/>
    <property type="project" value="InterPro"/>
</dbReference>
<gene>
    <name evidence="1" type="ORF">DILT_LOCUS19723</name>
</gene>
<evidence type="ECO:0000313" key="2">
    <source>
        <dbReference type="Proteomes" id="UP000281553"/>
    </source>
</evidence>
<reference evidence="1 2" key="1">
    <citation type="submission" date="2018-11" db="EMBL/GenBank/DDBJ databases">
        <authorList>
            <consortium name="Pathogen Informatics"/>
        </authorList>
    </citation>
    <scope>NUCLEOTIDE SEQUENCE [LARGE SCALE GENOMIC DNA]</scope>
</reference>
<organism evidence="1 2">
    <name type="scientific">Dibothriocephalus latus</name>
    <name type="common">Fish tapeworm</name>
    <name type="synonym">Diphyllobothrium latum</name>
    <dbReference type="NCBI Taxonomy" id="60516"/>
    <lineage>
        <taxon>Eukaryota</taxon>
        <taxon>Metazoa</taxon>
        <taxon>Spiralia</taxon>
        <taxon>Lophotrochozoa</taxon>
        <taxon>Platyhelminthes</taxon>
        <taxon>Cestoda</taxon>
        <taxon>Eucestoda</taxon>
        <taxon>Diphyllobothriidea</taxon>
        <taxon>Diphyllobothriidae</taxon>
        <taxon>Dibothriocephalus</taxon>
    </lineage>
</organism>
<name>A0A3P7P692_DIBLA</name>